<gene>
    <name evidence="2" type="ORF">E0W69_010975</name>
</gene>
<dbReference type="OrthoDB" id="9770347at2"/>
<accession>A0A5P2GC66</accession>
<keyword evidence="3" id="KW-1185">Reference proteome</keyword>
<dbReference type="KEGG" id="arac:E0W69_010975"/>
<keyword evidence="2" id="KW-0808">Transferase</keyword>
<dbReference type="AlphaFoldDB" id="A0A5P2GC66"/>
<dbReference type="GO" id="GO:0016740">
    <property type="term" value="F:transferase activity"/>
    <property type="evidence" value="ECO:0007669"/>
    <property type="project" value="UniProtKB-KW"/>
</dbReference>
<dbReference type="Proteomes" id="UP000292424">
    <property type="component" value="Chromosome"/>
</dbReference>
<sequence>MSDLKENIKDFVGDKFYQIIKRQLKPNNKNTPTDTILLLPPSDLDGSFGDELMVASFVKNFSSDKNVIIYTDHKIERNDFLSAYPQVSYQGGFHVRNYNKWAETLRKVDAIFIIGADALDGAYSVRHSMRYIRIAEMANLLGKKVYFSGFSISKKTPPEIYEAFRAVSKFAYLKARDVDSYQRLVAEVNPERVIQVSDMAFVCPELAETTSQTNYQKFESWANNSKAHGDFIFAFCPNSIQAEKIGLDKYLIESMALLQAFNKVGNGSVVFLYHDIRPLCGELSDKDISQLLFEKYNKAFTGKGFFVQDLKNGPQLKSFLHSVDATITGRMHFGISGIEAGKPMFGVCYANKFEGMLRLFDINPDCSLVDYTEMDKGQPIVDLFLQNLTHFTNKIVNHLDNIKKMSLLNGGDIR</sequence>
<dbReference type="EMBL" id="CP044016">
    <property type="protein sequence ID" value="QES89161.1"/>
    <property type="molecule type" value="Genomic_DNA"/>
</dbReference>
<proteinExistence type="predicted"/>
<evidence type="ECO:0000259" key="1">
    <source>
        <dbReference type="Pfam" id="PF04230"/>
    </source>
</evidence>
<evidence type="ECO:0000313" key="2">
    <source>
        <dbReference type="EMBL" id="QES89161.1"/>
    </source>
</evidence>
<organism evidence="2 3">
    <name type="scientific">Rhizosphaericola mali</name>
    <dbReference type="NCBI Taxonomy" id="2545455"/>
    <lineage>
        <taxon>Bacteria</taxon>
        <taxon>Pseudomonadati</taxon>
        <taxon>Bacteroidota</taxon>
        <taxon>Chitinophagia</taxon>
        <taxon>Chitinophagales</taxon>
        <taxon>Chitinophagaceae</taxon>
        <taxon>Rhizosphaericola</taxon>
    </lineage>
</organism>
<dbReference type="RefSeq" id="WP_131330107.1">
    <property type="nucleotide sequence ID" value="NZ_CP044016.1"/>
</dbReference>
<protein>
    <submittedName>
        <fullName evidence="2">Polysaccharide pyruvyl transferase family protein</fullName>
    </submittedName>
</protein>
<dbReference type="PANTHER" id="PTHR36836:SF1">
    <property type="entry name" value="COLANIC ACID BIOSYNTHESIS PROTEIN WCAK"/>
    <property type="match status" value="1"/>
</dbReference>
<dbReference type="Pfam" id="PF04230">
    <property type="entry name" value="PS_pyruv_trans"/>
    <property type="match status" value="1"/>
</dbReference>
<evidence type="ECO:0000313" key="3">
    <source>
        <dbReference type="Proteomes" id="UP000292424"/>
    </source>
</evidence>
<reference evidence="2 3" key="1">
    <citation type="submission" date="2019-09" db="EMBL/GenBank/DDBJ databases">
        <title>Complete genome sequence of Arachidicoccus sp. B3-10 isolated from apple orchard soil.</title>
        <authorList>
            <person name="Kim H.S."/>
            <person name="Han K.-I."/>
            <person name="Suh M.K."/>
            <person name="Lee K.C."/>
            <person name="Eom M.K."/>
            <person name="Kim J.-S."/>
            <person name="Kang S.W."/>
            <person name="Sin Y."/>
            <person name="Lee J.-S."/>
        </authorList>
    </citation>
    <scope>NUCLEOTIDE SEQUENCE [LARGE SCALE GENOMIC DNA]</scope>
    <source>
        <strain evidence="2 3">B3-10</strain>
    </source>
</reference>
<name>A0A5P2GC66_9BACT</name>
<dbReference type="InterPro" id="IPR007345">
    <property type="entry name" value="Polysacch_pyruvyl_Trfase"/>
</dbReference>
<feature type="domain" description="Polysaccharide pyruvyl transferase" evidence="1">
    <location>
        <begin position="48"/>
        <end position="347"/>
    </location>
</feature>
<dbReference type="PANTHER" id="PTHR36836">
    <property type="entry name" value="COLANIC ACID BIOSYNTHESIS PROTEIN WCAK"/>
    <property type="match status" value="1"/>
</dbReference>